<dbReference type="InterPro" id="IPR031654">
    <property type="entry name" value="Capsid_N"/>
</dbReference>
<name>A0A6C0F3A6_9ZZZZ</name>
<dbReference type="Pfam" id="PF16903">
    <property type="entry name" value="Capsid_N"/>
    <property type="match status" value="1"/>
</dbReference>
<dbReference type="InterPro" id="IPR038519">
    <property type="entry name" value="MCP_C_sf"/>
</dbReference>
<dbReference type="AlphaFoldDB" id="A0A6C0F3A6"/>
<proteinExistence type="predicted"/>
<protein>
    <recommendedName>
        <fullName evidence="4">Major capsid protein N-terminal domain-containing protein</fullName>
    </recommendedName>
</protein>
<dbReference type="EMBL" id="MN738979">
    <property type="protein sequence ID" value="QHT33835.1"/>
    <property type="molecule type" value="Genomic_DNA"/>
</dbReference>
<accession>A0A6C0F3A6</accession>
<feature type="domain" description="Major capsid protein C-terminal" evidence="1">
    <location>
        <begin position="224"/>
        <end position="491"/>
    </location>
</feature>
<dbReference type="Gene3D" id="2.70.9.10">
    <property type="entry name" value="Adenovirus Type 2 Hexon, domain 4"/>
    <property type="match status" value="1"/>
</dbReference>
<evidence type="ECO:0008006" key="4">
    <source>
        <dbReference type="Google" id="ProtNLM"/>
    </source>
</evidence>
<evidence type="ECO:0000313" key="3">
    <source>
        <dbReference type="EMBL" id="QHT33835.1"/>
    </source>
</evidence>
<dbReference type="InterPro" id="IPR007542">
    <property type="entry name" value="MCP_C"/>
</dbReference>
<evidence type="ECO:0000259" key="2">
    <source>
        <dbReference type="Pfam" id="PF16903"/>
    </source>
</evidence>
<organism evidence="3">
    <name type="scientific">viral metagenome</name>
    <dbReference type="NCBI Taxonomy" id="1070528"/>
    <lineage>
        <taxon>unclassified sequences</taxon>
        <taxon>metagenomes</taxon>
        <taxon>organismal metagenomes</taxon>
    </lineage>
</organism>
<feature type="domain" description="Major capsid protein N-terminal" evidence="2">
    <location>
        <begin position="25"/>
        <end position="221"/>
    </location>
</feature>
<evidence type="ECO:0000259" key="1">
    <source>
        <dbReference type="Pfam" id="PF04451"/>
    </source>
</evidence>
<dbReference type="Gene3D" id="2.70.9.20">
    <property type="entry name" value="Major capsid protein Vp54"/>
    <property type="match status" value="1"/>
</dbReference>
<reference evidence="3" key="1">
    <citation type="journal article" date="2020" name="Nature">
        <title>Giant virus diversity and host interactions through global metagenomics.</title>
        <authorList>
            <person name="Schulz F."/>
            <person name="Roux S."/>
            <person name="Paez-Espino D."/>
            <person name="Jungbluth S."/>
            <person name="Walsh D.A."/>
            <person name="Denef V.J."/>
            <person name="McMahon K.D."/>
            <person name="Konstantinidis K.T."/>
            <person name="Eloe-Fadrosh E.A."/>
            <person name="Kyrpides N.C."/>
            <person name="Woyke T."/>
        </authorList>
    </citation>
    <scope>NUCLEOTIDE SEQUENCE</scope>
    <source>
        <strain evidence="3">GVMAG-M-3300009161-52</strain>
    </source>
</reference>
<sequence length="496" mass="55452">MGGGLMQLVAYGSQDIYLTGNPQITFFKVVYRRHTNFSVEPIQQVFNGIANWGQSVTATIARNGDLLHRMYITATIPSVPSNGNDQFRWLNWLGHILIQQAEIEIGGQRIDRHYGHWLHIWNELTQTFGHQAGYATMVGNVPRLVQSTIDNTPSITIYVPLRFWFNRNVGLALPLIALQYHDVKLNLQLSNVQDCYWSSGSGRVPGDLKNVKLWVDYIYLDTDERRRFAQASHEYLIEQLQFNGDTPIISTTEQLKMAFNHPVKEVIWTVQKDSLINPSLMTDYGGQQWFNFTDSIDYTYFSGTPQDPLGGGIGTAAFNSGNWYSSLPMSGTANGSVATAGQYGQTTSNISGLFFDDLFGTTSNVSSRAWNSHLPVFDSGENPTAIAKIQLNGHDRLSEREGRYFNTVIPQECHENCPATGINVYSFAFKPEEHQPSGTCNFSRVDIAQLLLTITNNTYTSPVTQGNTDTAKCRIYATNYNVLRVLSGMAGLAFTN</sequence>
<dbReference type="InterPro" id="IPR016112">
    <property type="entry name" value="VP_dsDNA_II"/>
</dbReference>
<dbReference type="GO" id="GO:0005198">
    <property type="term" value="F:structural molecule activity"/>
    <property type="evidence" value="ECO:0007669"/>
    <property type="project" value="InterPro"/>
</dbReference>
<dbReference type="Pfam" id="PF04451">
    <property type="entry name" value="Capsid_NCLDV"/>
    <property type="match status" value="1"/>
</dbReference>
<dbReference type="SUPFAM" id="SSF49749">
    <property type="entry name" value="Group II dsDNA viruses VP"/>
    <property type="match status" value="3"/>
</dbReference>